<proteinExistence type="predicted"/>
<gene>
    <name evidence="1" type="ORF">LY79DRAFT_414313</name>
</gene>
<dbReference type="RefSeq" id="XP_060408956.1">
    <property type="nucleotide sequence ID" value="XM_060553115.1"/>
</dbReference>
<keyword evidence="2" id="KW-1185">Reference proteome</keyword>
<evidence type="ECO:0000313" key="2">
    <source>
        <dbReference type="Proteomes" id="UP001230504"/>
    </source>
</evidence>
<dbReference type="GeneID" id="85437355"/>
<reference evidence="1" key="1">
    <citation type="submission" date="2021-06" db="EMBL/GenBank/DDBJ databases">
        <title>Comparative genomics, transcriptomics and evolutionary studies reveal genomic signatures of adaptation to plant cell wall in hemibiotrophic fungi.</title>
        <authorList>
            <consortium name="DOE Joint Genome Institute"/>
            <person name="Baroncelli R."/>
            <person name="Diaz J.F."/>
            <person name="Benocci T."/>
            <person name="Peng M."/>
            <person name="Battaglia E."/>
            <person name="Haridas S."/>
            <person name="Andreopoulos W."/>
            <person name="Labutti K."/>
            <person name="Pangilinan J."/>
            <person name="Floch G.L."/>
            <person name="Makela M.R."/>
            <person name="Henrissat B."/>
            <person name="Grigoriev I.V."/>
            <person name="Crouch J.A."/>
            <person name="De Vries R.P."/>
            <person name="Sukno S.A."/>
            <person name="Thon M.R."/>
        </authorList>
    </citation>
    <scope>NUCLEOTIDE SEQUENCE</scope>
    <source>
        <strain evidence="1">CBS 125086</strain>
    </source>
</reference>
<dbReference type="Proteomes" id="UP001230504">
    <property type="component" value="Unassembled WGS sequence"/>
</dbReference>
<dbReference type="EMBL" id="JAHLJV010000094">
    <property type="protein sequence ID" value="KAK1573315.1"/>
    <property type="molecule type" value="Genomic_DNA"/>
</dbReference>
<dbReference type="AlphaFoldDB" id="A0AAD8V0I7"/>
<evidence type="ECO:0000313" key="1">
    <source>
        <dbReference type="EMBL" id="KAK1573315.1"/>
    </source>
</evidence>
<comment type="caution">
    <text evidence="1">The sequence shown here is derived from an EMBL/GenBank/DDBJ whole genome shotgun (WGS) entry which is preliminary data.</text>
</comment>
<sequence>MQEEQWRGSMGEQGAGKKMAERCRTDSRMFCLAYCDLKPTRQVARAKGRVFRFFRFLTKFTTKTGKSGDGRHRVNALFSPRHLRICESPHPITLPRPECPNQADTPGAPLAVVRFGRGGQVLLPLASGEVSCSQVNVALFRTLVCRFSPAAAAQNPKLRREPHPVRSVESIVSWRLGSWASPSRLGVLADKLCAISRSPSPCIPTTRAQFAGFFYDVQYSKQDRPPRVCLGRRRLQVVNFGDFTPVHLIFSPLVVRSTHVCARAPLSPYFTRRSQRYGRSATRTSSHPGGRR</sequence>
<organism evidence="1 2">
    <name type="scientific">Colletotrichum navitas</name>
    <dbReference type="NCBI Taxonomy" id="681940"/>
    <lineage>
        <taxon>Eukaryota</taxon>
        <taxon>Fungi</taxon>
        <taxon>Dikarya</taxon>
        <taxon>Ascomycota</taxon>
        <taxon>Pezizomycotina</taxon>
        <taxon>Sordariomycetes</taxon>
        <taxon>Hypocreomycetidae</taxon>
        <taxon>Glomerellales</taxon>
        <taxon>Glomerellaceae</taxon>
        <taxon>Colletotrichum</taxon>
        <taxon>Colletotrichum graminicola species complex</taxon>
    </lineage>
</organism>
<protein>
    <submittedName>
        <fullName evidence="1">Uncharacterized protein</fullName>
    </submittedName>
</protein>
<accession>A0AAD8V0I7</accession>
<name>A0AAD8V0I7_9PEZI</name>